<proteinExistence type="predicted"/>
<evidence type="ECO:0000313" key="2">
    <source>
        <dbReference type="Proteomes" id="UP000199570"/>
    </source>
</evidence>
<dbReference type="Proteomes" id="UP000199570">
    <property type="component" value="Unassembled WGS sequence"/>
</dbReference>
<dbReference type="OrthoDB" id="7026422at2"/>
<reference evidence="2" key="1">
    <citation type="submission" date="2016-10" db="EMBL/GenBank/DDBJ databases">
        <authorList>
            <person name="Varghese N."/>
            <person name="Submissions S."/>
        </authorList>
    </citation>
    <scope>NUCLEOTIDE SEQUENCE [LARGE SCALE GENOMIC DNA]</scope>
    <source>
        <strain evidence="2">BS3775</strain>
    </source>
</reference>
<keyword evidence="2" id="KW-1185">Reference proteome</keyword>
<protein>
    <recommendedName>
        <fullName evidence="3">DUF1090 family protein</fullName>
    </recommendedName>
</protein>
<evidence type="ECO:0000313" key="1">
    <source>
        <dbReference type="EMBL" id="SDQ05888.1"/>
    </source>
</evidence>
<name>A0A1H0XSJ0_9PSED</name>
<evidence type="ECO:0008006" key="3">
    <source>
        <dbReference type="Google" id="ProtNLM"/>
    </source>
</evidence>
<dbReference type="AlphaFoldDB" id="A0A1H0XSJ0"/>
<dbReference type="EMBL" id="FNKJ01000002">
    <property type="protein sequence ID" value="SDQ05888.1"/>
    <property type="molecule type" value="Genomic_DNA"/>
</dbReference>
<organism evidence="1 2">
    <name type="scientific">Pseudomonas moorei</name>
    <dbReference type="NCBI Taxonomy" id="395599"/>
    <lineage>
        <taxon>Bacteria</taxon>
        <taxon>Pseudomonadati</taxon>
        <taxon>Pseudomonadota</taxon>
        <taxon>Gammaproteobacteria</taxon>
        <taxon>Pseudomonadales</taxon>
        <taxon>Pseudomonadaceae</taxon>
        <taxon>Pseudomonas</taxon>
    </lineage>
</organism>
<sequence length="83" mass="8625">MKRTVVAGLFISAAMLASPVFAADNNLCTSKLQELEAKVNSLPATSTNAPEIKRLLASAKASQAAKDDKKCATEASQALSMAN</sequence>
<gene>
    <name evidence="1" type="ORF">SAMN04490195_0140</name>
</gene>
<dbReference type="RefSeq" id="WP_090315852.1">
    <property type="nucleotide sequence ID" value="NZ_FNKJ01000002.1"/>
</dbReference>
<accession>A0A1H0XSJ0</accession>